<feature type="compositionally biased region" description="Basic residues" evidence="1">
    <location>
        <begin position="168"/>
        <end position="185"/>
    </location>
</feature>
<feature type="compositionally biased region" description="Basic and acidic residues" evidence="1">
    <location>
        <begin position="111"/>
        <end position="121"/>
    </location>
</feature>
<feature type="compositionally biased region" description="Basic residues" evidence="1">
    <location>
        <begin position="22"/>
        <end position="39"/>
    </location>
</feature>
<protein>
    <submittedName>
        <fullName evidence="2">Cwf21 domain-containing protein</fullName>
    </submittedName>
</protein>
<feature type="compositionally biased region" description="Polar residues" evidence="1">
    <location>
        <begin position="214"/>
        <end position="224"/>
    </location>
</feature>
<evidence type="ECO:0000256" key="1">
    <source>
        <dbReference type="SAM" id="MobiDB-lite"/>
    </source>
</evidence>
<sequence length="224" mass="25765">LQQIQRYRERLLESLVENEHSVHKKGHKSVHRNKSKPSKSVKEKSGLTPHQSKYQSRGRDMSSSPTRRNSRDRSPPRSFRDRDRPRRRHASPSGSLGPGDWSTYNSPSMRMDSRNSSERRRTSASAWEPDSTEDEINYSTHLEDVEEGEATEDDDAAAFTSNQSHSITPKKKHVPHKSNRKRHRSRSPDPVAAHNRHSHRSRTPSPSRKKVHSSDSASRSLKRK</sequence>
<evidence type="ECO:0000313" key="2">
    <source>
        <dbReference type="WBParaSite" id="SCUD_0001371001-mRNA-1"/>
    </source>
</evidence>
<feature type="region of interest" description="Disordered" evidence="1">
    <location>
        <begin position="15"/>
        <end position="224"/>
    </location>
</feature>
<accession>A0A183KFB3</accession>
<dbReference type="STRING" id="6186.A0A183KFB3"/>
<reference evidence="2" key="1">
    <citation type="submission" date="2016-06" db="UniProtKB">
        <authorList>
            <consortium name="WormBaseParasite"/>
        </authorList>
    </citation>
    <scope>IDENTIFICATION</scope>
</reference>
<feature type="compositionally biased region" description="Acidic residues" evidence="1">
    <location>
        <begin position="144"/>
        <end position="156"/>
    </location>
</feature>
<dbReference type="WBParaSite" id="SCUD_0001371001-mRNA-1">
    <property type="protein sequence ID" value="SCUD_0001371001-mRNA-1"/>
    <property type="gene ID" value="SCUD_0001371001"/>
</dbReference>
<feature type="compositionally biased region" description="Basic and acidic residues" evidence="1">
    <location>
        <begin position="69"/>
        <end position="84"/>
    </location>
</feature>
<proteinExistence type="predicted"/>
<feature type="compositionally biased region" description="Basic residues" evidence="1">
    <location>
        <begin position="194"/>
        <end position="211"/>
    </location>
</feature>
<name>A0A183KFB3_9TREM</name>
<organism evidence="2">
    <name type="scientific">Schistosoma curassoni</name>
    <dbReference type="NCBI Taxonomy" id="6186"/>
    <lineage>
        <taxon>Eukaryota</taxon>
        <taxon>Metazoa</taxon>
        <taxon>Spiralia</taxon>
        <taxon>Lophotrochozoa</taxon>
        <taxon>Platyhelminthes</taxon>
        <taxon>Trematoda</taxon>
        <taxon>Digenea</taxon>
        <taxon>Strigeidida</taxon>
        <taxon>Schistosomatoidea</taxon>
        <taxon>Schistosomatidae</taxon>
        <taxon>Schistosoma</taxon>
    </lineage>
</organism>
<dbReference type="AlphaFoldDB" id="A0A183KFB3"/>